<dbReference type="InterPro" id="IPR029063">
    <property type="entry name" value="SAM-dependent_MTases_sf"/>
</dbReference>
<feature type="region of interest" description="Disordered" evidence="10">
    <location>
        <begin position="1"/>
        <end position="32"/>
    </location>
</feature>
<evidence type="ECO:0000256" key="6">
    <source>
        <dbReference type="ARBA" id="ARBA00022691"/>
    </source>
</evidence>
<comment type="caution">
    <text evidence="12">The sequence shown here is derived from an EMBL/GenBank/DDBJ whole genome shotgun (WGS) entry which is preliminary data.</text>
</comment>
<comment type="similarity">
    <text evidence="2 9">Belongs to the class I-like SAM-binding methyltransferase superfamily. RsmB/NOP family.</text>
</comment>
<keyword evidence="13" id="KW-1185">Reference proteome</keyword>
<feature type="binding site" evidence="9">
    <location>
        <begin position="235"/>
        <end position="241"/>
    </location>
    <ligand>
        <name>S-adenosyl-L-methionine</name>
        <dbReference type="ChEBI" id="CHEBI:59789"/>
    </ligand>
</feature>
<keyword evidence="7 9" id="KW-0694">RNA-binding</keyword>
<evidence type="ECO:0000256" key="9">
    <source>
        <dbReference type="PROSITE-ProRule" id="PRU01023"/>
    </source>
</evidence>
<dbReference type="AlphaFoldDB" id="A0A1J4MRN5"/>
<protein>
    <submittedName>
        <fullName evidence="12">NOL1 NOP2 SUN family protein</fullName>
    </submittedName>
</protein>
<dbReference type="GeneID" id="92366932"/>
<dbReference type="InterPro" id="IPR023273">
    <property type="entry name" value="RCMT_NOP2"/>
</dbReference>
<reference evidence="12 13" key="1">
    <citation type="submission" date="2016-10" db="EMBL/GenBank/DDBJ databases">
        <title>Reductive evolution of mitochondrial metabolism and differential evolution of invasion-related proteins in Cryptosporidium.</title>
        <authorList>
            <person name="Liu S."/>
            <person name="Roellig D.M."/>
            <person name="Guo Y."/>
            <person name="Li N."/>
            <person name="Frace M.A."/>
            <person name="Tang K."/>
            <person name="Zhang L."/>
            <person name="Feng Y."/>
            <person name="Xiao L."/>
        </authorList>
    </citation>
    <scope>NUCLEOTIDE SEQUENCE [LARGE SCALE GENOMIC DNA]</scope>
    <source>
        <strain evidence="12">30847</strain>
    </source>
</reference>
<evidence type="ECO:0000256" key="5">
    <source>
        <dbReference type="ARBA" id="ARBA00022679"/>
    </source>
</evidence>
<name>A0A1J4MRN5_9CRYT</name>
<dbReference type="Proteomes" id="UP000186804">
    <property type="component" value="Unassembled WGS sequence"/>
</dbReference>
<evidence type="ECO:0000256" key="7">
    <source>
        <dbReference type="ARBA" id="ARBA00022884"/>
    </source>
</evidence>
<dbReference type="RefSeq" id="XP_067068573.1">
    <property type="nucleotide sequence ID" value="XM_067212976.1"/>
</dbReference>
<dbReference type="Gene3D" id="3.40.50.150">
    <property type="entry name" value="Vaccinia Virus protein VP39"/>
    <property type="match status" value="1"/>
</dbReference>
<dbReference type="EMBL" id="LRBS01000052">
    <property type="protein sequence ID" value="OII76727.1"/>
    <property type="molecule type" value="Genomic_DNA"/>
</dbReference>
<dbReference type="PRINTS" id="PR02012">
    <property type="entry name" value="RCMTNOP2"/>
</dbReference>
<evidence type="ECO:0000256" key="2">
    <source>
        <dbReference type="ARBA" id="ARBA00007494"/>
    </source>
</evidence>
<dbReference type="OrthoDB" id="427002at2759"/>
<dbReference type="GO" id="GO:0070475">
    <property type="term" value="P:rRNA base methylation"/>
    <property type="evidence" value="ECO:0007669"/>
    <property type="project" value="TreeGrafter"/>
</dbReference>
<evidence type="ECO:0000313" key="12">
    <source>
        <dbReference type="EMBL" id="OII76727.1"/>
    </source>
</evidence>
<dbReference type="GO" id="GO:0005730">
    <property type="term" value="C:nucleolus"/>
    <property type="evidence" value="ECO:0007669"/>
    <property type="project" value="UniProtKB-SubCell"/>
</dbReference>
<keyword evidence="6 9" id="KW-0949">S-adenosyl-L-methionine</keyword>
<dbReference type="InterPro" id="IPR049560">
    <property type="entry name" value="MeTrfase_RsmB-F_NOP2_cat"/>
</dbReference>
<dbReference type="Pfam" id="PF01189">
    <property type="entry name" value="Methyltr_RsmB-F"/>
    <property type="match status" value="1"/>
</dbReference>
<feature type="active site" description="Nucleophile" evidence="9">
    <location>
        <position position="360"/>
    </location>
</feature>
<dbReference type="GO" id="GO:0009383">
    <property type="term" value="F:rRNA (cytosine-C5-)-methyltransferase activity"/>
    <property type="evidence" value="ECO:0007669"/>
    <property type="project" value="TreeGrafter"/>
</dbReference>
<keyword evidence="8" id="KW-0539">Nucleus</keyword>
<sequence length="538" mass="60684">MSNEEKDILGSDVDSNEIQDGFSDIDSDEYDSENINYKVPDNDTFNDVDINVKQDEDNISSPYGLRITGEDLETIKTRIKTTVNFLESRLNDNTSNSNLKYAELSRSEILSKLADDVSLLYGYNVELAEYLLNLFSPKEAIEFFDANENQRPLTIRTNMLKTRRRDLAHKLISRGANVDPVGEWTKVGLIVYSSSVPIGATPEYLSGHYIIQSASSLIPVMALAPQPGEKILDMAAAPGGKTTYIGQLMKNSGILYANDLRRDRCTALIANLHRMGICNSVVINMDGKELGKYLPKLDRILLDAPCTGLGIISRDPSVKVKRTIKELNEHSLLQKELLKSAIDMIDANSKTGGFVVYSTCSISFEENEAVVDYILKVRNVKLVPLGIEIGSPGLSKFRENRLNPTISKYSRRIYPHKNNMDGFFVAKFKKISNDIPKNIKRDRNKTNKHVKTWGKERWTERMLSQISLDIDENKKNNIHVTLDNKSRKIGQIHGTSQCSKVSTKRSRNKPGKRDRMTLFSNKTKEDINSPKKQKIVKV</sequence>
<feature type="domain" description="SAM-dependent MTase RsmB/NOP-type" evidence="11">
    <location>
        <begin position="143"/>
        <end position="431"/>
    </location>
</feature>
<proteinExistence type="inferred from homology"/>
<feature type="binding site" evidence="9">
    <location>
        <position position="303"/>
    </location>
    <ligand>
        <name>S-adenosyl-L-methionine</name>
        <dbReference type="ChEBI" id="CHEBI:59789"/>
    </ligand>
</feature>
<gene>
    <name evidence="12" type="ORF">cand_027480</name>
</gene>
<evidence type="ECO:0000256" key="1">
    <source>
        <dbReference type="ARBA" id="ARBA00004604"/>
    </source>
</evidence>
<dbReference type="GO" id="GO:0000470">
    <property type="term" value="P:maturation of LSU-rRNA"/>
    <property type="evidence" value="ECO:0007669"/>
    <property type="project" value="TreeGrafter"/>
</dbReference>
<evidence type="ECO:0000256" key="3">
    <source>
        <dbReference type="ARBA" id="ARBA00022517"/>
    </source>
</evidence>
<feature type="binding site" evidence="9">
    <location>
        <position position="286"/>
    </location>
    <ligand>
        <name>S-adenosyl-L-methionine</name>
        <dbReference type="ChEBI" id="CHEBI:59789"/>
    </ligand>
</feature>
<dbReference type="InterPro" id="IPR011023">
    <property type="entry name" value="Nop2p"/>
</dbReference>
<feature type="compositionally biased region" description="Acidic residues" evidence="10">
    <location>
        <begin position="23"/>
        <end position="32"/>
    </location>
</feature>
<dbReference type="FunFam" id="3.30.70.1170:FF:000001">
    <property type="entry name" value="Ribosomal RNA methyltransferase Nop2"/>
    <property type="match status" value="1"/>
</dbReference>
<keyword evidence="4 9" id="KW-0489">Methyltransferase</keyword>
<feature type="binding site" evidence="9">
    <location>
        <position position="259"/>
    </location>
    <ligand>
        <name>S-adenosyl-L-methionine</name>
        <dbReference type="ChEBI" id="CHEBI:59789"/>
    </ligand>
</feature>
<dbReference type="PANTHER" id="PTHR22807">
    <property type="entry name" value="NOP2 YEAST -RELATED NOL1/NOP2/FMU SUN DOMAIN-CONTAINING"/>
    <property type="match status" value="1"/>
</dbReference>
<evidence type="ECO:0000259" key="11">
    <source>
        <dbReference type="PROSITE" id="PS51686"/>
    </source>
</evidence>
<dbReference type="InterPro" id="IPR001678">
    <property type="entry name" value="MeTrfase_RsmB-F_NOP2_dom"/>
</dbReference>
<dbReference type="PRINTS" id="PR02008">
    <property type="entry name" value="RCMTFAMILY"/>
</dbReference>
<comment type="subcellular location">
    <subcellularLocation>
        <location evidence="1">Nucleus</location>
        <location evidence="1">Nucleolus</location>
    </subcellularLocation>
</comment>
<dbReference type="VEuPathDB" id="CryptoDB:cand_027480"/>
<feature type="compositionally biased region" description="Basic and acidic residues" evidence="10">
    <location>
        <begin position="511"/>
        <end position="529"/>
    </location>
</feature>
<evidence type="ECO:0000313" key="13">
    <source>
        <dbReference type="Proteomes" id="UP000186804"/>
    </source>
</evidence>
<evidence type="ECO:0000256" key="4">
    <source>
        <dbReference type="ARBA" id="ARBA00022603"/>
    </source>
</evidence>
<keyword evidence="5 9" id="KW-0808">Transferase</keyword>
<organism evidence="12 13">
    <name type="scientific">Cryptosporidium andersoni</name>
    <dbReference type="NCBI Taxonomy" id="117008"/>
    <lineage>
        <taxon>Eukaryota</taxon>
        <taxon>Sar</taxon>
        <taxon>Alveolata</taxon>
        <taxon>Apicomplexa</taxon>
        <taxon>Conoidasida</taxon>
        <taxon>Coccidia</taxon>
        <taxon>Eucoccidiorida</taxon>
        <taxon>Eimeriorina</taxon>
        <taxon>Cryptosporidiidae</taxon>
        <taxon>Cryptosporidium</taxon>
    </lineage>
</organism>
<feature type="region of interest" description="Disordered" evidence="10">
    <location>
        <begin position="491"/>
        <end position="538"/>
    </location>
</feature>
<dbReference type="InterPro" id="IPR023267">
    <property type="entry name" value="RCMT"/>
</dbReference>
<dbReference type="PROSITE" id="PS51686">
    <property type="entry name" value="SAM_MT_RSMB_NOP"/>
    <property type="match status" value="1"/>
</dbReference>
<keyword evidence="3" id="KW-0690">Ribosome biogenesis</keyword>
<evidence type="ECO:0000256" key="8">
    <source>
        <dbReference type="ARBA" id="ARBA00023242"/>
    </source>
</evidence>
<evidence type="ECO:0000256" key="10">
    <source>
        <dbReference type="SAM" id="MobiDB-lite"/>
    </source>
</evidence>
<dbReference type="SUPFAM" id="SSF53335">
    <property type="entry name" value="S-adenosyl-L-methionine-dependent methyltransferases"/>
    <property type="match status" value="1"/>
</dbReference>
<dbReference type="GO" id="GO:0003723">
    <property type="term" value="F:RNA binding"/>
    <property type="evidence" value="ECO:0007669"/>
    <property type="project" value="UniProtKB-UniRule"/>
</dbReference>
<dbReference type="Gene3D" id="3.30.70.1170">
    <property type="entry name" value="Sun protein, domain 3"/>
    <property type="match status" value="1"/>
</dbReference>
<accession>A0A1J4MRN5</accession>
<dbReference type="NCBIfam" id="TIGR00446">
    <property type="entry name" value="nop2p"/>
    <property type="match status" value="1"/>
</dbReference>
<dbReference type="PANTHER" id="PTHR22807:SF30">
    <property type="entry name" value="28S RRNA (CYTOSINE(4447)-C(5))-METHYLTRANSFERASE-RELATED"/>
    <property type="match status" value="1"/>
</dbReference>